<proteinExistence type="inferred from homology"/>
<dbReference type="InterPro" id="IPR001706">
    <property type="entry name" value="Ribosomal_bL35"/>
</dbReference>
<dbReference type="PANTHER" id="PTHR33343">
    <property type="entry name" value="54S RIBOSOMAL PROTEIN BL35M"/>
    <property type="match status" value="1"/>
</dbReference>
<dbReference type="NCBIfam" id="TIGR00001">
    <property type="entry name" value="rpmI_bact"/>
    <property type="match status" value="1"/>
</dbReference>
<dbReference type="SUPFAM" id="SSF143034">
    <property type="entry name" value="L35p-like"/>
    <property type="match status" value="1"/>
</dbReference>
<reference evidence="8 9" key="1">
    <citation type="journal article" date="2015" name="Microbiome">
        <title>Genomic resolution of linkages in carbon, nitrogen, and sulfur cycling among widespread estuary sediment bacteria.</title>
        <authorList>
            <person name="Baker B.J."/>
            <person name="Lazar C.S."/>
            <person name="Teske A.P."/>
            <person name="Dick G.J."/>
        </authorList>
    </citation>
    <scope>NUCLEOTIDE SEQUENCE [LARGE SCALE GENOMIC DNA]</scope>
    <source>
        <strain evidence="8">DG_78</strain>
    </source>
</reference>
<dbReference type="Gene3D" id="4.10.410.60">
    <property type="match status" value="1"/>
</dbReference>
<evidence type="ECO:0000313" key="8">
    <source>
        <dbReference type="EMBL" id="KPJ72700.1"/>
    </source>
</evidence>
<feature type="compositionally biased region" description="Basic residues" evidence="7">
    <location>
        <begin position="26"/>
        <end position="45"/>
    </location>
</feature>
<gene>
    <name evidence="5 8" type="primary">rpmI</name>
    <name evidence="8" type="ORF">AMJ52_05450</name>
</gene>
<dbReference type="HAMAP" id="MF_00514">
    <property type="entry name" value="Ribosomal_bL35"/>
    <property type="match status" value="1"/>
</dbReference>
<organism evidence="8 9">
    <name type="scientific">candidate division TA06 bacterium DG_78</name>
    <dbReference type="NCBI Taxonomy" id="1703772"/>
    <lineage>
        <taxon>Bacteria</taxon>
        <taxon>Bacteria division TA06</taxon>
    </lineage>
</organism>
<dbReference type="InterPro" id="IPR021137">
    <property type="entry name" value="Ribosomal_bL35-like"/>
</dbReference>
<dbReference type="Pfam" id="PF01632">
    <property type="entry name" value="Ribosomal_L35p"/>
    <property type="match status" value="1"/>
</dbReference>
<dbReference type="PRINTS" id="PR00064">
    <property type="entry name" value="RIBOSOMALL35"/>
</dbReference>
<dbReference type="PANTHER" id="PTHR33343:SF1">
    <property type="entry name" value="LARGE RIBOSOMAL SUBUNIT PROTEIN BL35M"/>
    <property type="match status" value="1"/>
</dbReference>
<dbReference type="GO" id="GO:0006412">
    <property type="term" value="P:translation"/>
    <property type="evidence" value="ECO:0007669"/>
    <property type="project" value="UniProtKB-UniRule"/>
</dbReference>
<evidence type="ECO:0000313" key="9">
    <source>
        <dbReference type="Proteomes" id="UP000051012"/>
    </source>
</evidence>
<dbReference type="FunFam" id="4.10.410.60:FF:000001">
    <property type="entry name" value="50S ribosomal protein L35"/>
    <property type="match status" value="1"/>
</dbReference>
<protein>
    <recommendedName>
        <fullName evidence="4 5">Large ribosomal subunit protein bL35</fullName>
    </recommendedName>
</protein>
<dbReference type="AlphaFoldDB" id="A0A0S7YF46"/>
<evidence type="ECO:0000256" key="5">
    <source>
        <dbReference type="HAMAP-Rule" id="MF_00514"/>
    </source>
</evidence>
<dbReference type="Proteomes" id="UP000051012">
    <property type="component" value="Unassembled WGS sequence"/>
</dbReference>
<keyword evidence="3 5" id="KW-0687">Ribonucleoprotein</keyword>
<evidence type="ECO:0000256" key="1">
    <source>
        <dbReference type="ARBA" id="ARBA00006598"/>
    </source>
</evidence>
<keyword evidence="2 5" id="KW-0689">Ribosomal protein</keyword>
<dbReference type="InterPro" id="IPR037229">
    <property type="entry name" value="Ribosomal_bL35_sf"/>
</dbReference>
<name>A0A0S7YF46_UNCT6</name>
<evidence type="ECO:0000256" key="7">
    <source>
        <dbReference type="SAM" id="MobiDB-lite"/>
    </source>
</evidence>
<feature type="region of interest" description="Disordered" evidence="7">
    <location>
        <begin position="1"/>
        <end position="62"/>
    </location>
</feature>
<evidence type="ECO:0000256" key="4">
    <source>
        <dbReference type="ARBA" id="ARBA00071664"/>
    </source>
</evidence>
<evidence type="ECO:0000256" key="3">
    <source>
        <dbReference type="ARBA" id="ARBA00023274"/>
    </source>
</evidence>
<dbReference type="EMBL" id="LJNI01000060">
    <property type="protein sequence ID" value="KPJ72700.1"/>
    <property type="molecule type" value="Genomic_DNA"/>
</dbReference>
<evidence type="ECO:0000256" key="6">
    <source>
        <dbReference type="RuleBase" id="RU000568"/>
    </source>
</evidence>
<dbReference type="GO" id="GO:0015934">
    <property type="term" value="C:large ribosomal subunit"/>
    <property type="evidence" value="ECO:0007669"/>
    <property type="project" value="TreeGrafter"/>
</dbReference>
<dbReference type="GO" id="GO:0003735">
    <property type="term" value="F:structural constituent of ribosome"/>
    <property type="evidence" value="ECO:0007669"/>
    <property type="project" value="InterPro"/>
</dbReference>
<comment type="caution">
    <text evidence="8">The sequence shown here is derived from an EMBL/GenBank/DDBJ whole genome shotgun (WGS) entry which is preliminary data.</text>
</comment>
<feature type="compositionally biased region" description="Basic residues" evidence="7">
    <location>
        <begin position="1"/>
        <end position="19"/>
    </location>
</feature>
<comment type="similarity">
    <text evidence="1 5 6">Belongs to the bacterial ribosomal protein bL35 family.</text>
</comment>
<accession>A0A0S7YF46</accession>
<evidence type="ECO:0000256" key="2">
    <source>
        <dbReference type="ARBA" id="ARBA00022980"/>
    </source>
</evidence>
<sequence length="62" mass="7472">MAKQKTKRGWAKRVKKRKSGTITRWKAGKRHFLQSKSKKRKRRLRQPTTVSKADKKRVKRLI</sequence>